<dbReference type="AlphaFoldDB" id="A0AAD4EV30"/>
<evidence type="ECO:0000313" key="2">
    <source>
        <dbReference type="EMBL" id="KAG7287931.1"/>
    </source>
</evidence>
<gene>
    <name evidence="2" type="ORF">NEMBOFW57_007450</name>
</gene>
<feature type="compositionally biased region" description="Low complexity" evidence="1">
    <location>
        <begin position="657"/>
        <end position="669"/>
    </location>
</feature>
<evidence type="ECO:0000313" key="3">
    <source>
        <dbReference type="Proteomes" id="UP001197093"/>
    </source>
</evidence>
<proteinExistence type="predicted"/>
<dbReference type="EMBL" id="JAHCVI010000003">
    <property type="protein sequence ID" value="KAG7287931.1"/>
    <property type="molecule type" value="Genomic_DNA"/>
</dbReference>
<feature type="region of interest" description="Disordered" evidence="1">
    <location>
        <begin position="754"/>
        <end position="804"/>
    </location>
</feature>
<name>A0AAD4EV30_9PEZI</name>
<comment type="caution">
    <text evidence="2">The sequence shown here is derived from an EMBL/GenBank/DDBJ whole genome shotgun (WGS) entry which is preliminary data.</text>
</comment>
<keyword evidence="3" id="KW-1185">Reference proteome</keyword>
<sequence length="804" mass="86235">MSTTTGTMPSLFPFGLSAERSNLSPSTANAIDSHLMEIASLRDATPGDNQGNVLAVVTFPKDKPARACDDKIWENVELRMSYEKLMGLGSKKIQQMFSPRAQARFRRRHGFEQQLPPGIEYVLDFTPPSEGPELADLTAALWLPRVVKIWFLAGQYLPDPVLEQGLGLASRPLADKAVGAILALGHDDICKGLGCLTDYAEWQTKEDLPGIVEDSPDANSHIPSWRKVEDYCPIRHRVAIVRVLKAINGNGLLLNSAVRLWTVAQVAISLDVPQVVVDPVTQWLVAPPNTKFIEICPEKAFQLAYALKIPSVLIAAFRILVNELAIDYASSNPVPSRPQLTWAQRRRDDYGDYPSDPVEYAARAFAERIGGKLKLLQSDDVFDRLPLPIREWDKLKHYGTLIAALPPGGPLQKAHEALTSALLSAFRQWVDNALHPASFSARFGQRLNPLLEAQRSHYIPAATRQPVLNLYSRLNPAQKALTPFFWDHLGWPEPCSDFCAALNHPKPHCAEAFNRALERAADENPLLAGSLHAAFWGGPLDPTTTTTITTATTTSTPTITTPGSPRVRFDPVAFHAQLCAAVRALCASVAPAARPDAESGIPFFLSDHLLLSLDEATELAYLPIWADGLDDGSGGVFQEAIPAAEMGPSEPGPGYHTGFTTAGTEAGTETEGGGNAATTAGSVSDLGVGVLSLGSTVTSGTGMGTRTAGRSVQVQESGASSSSVSGAPTPSEGFTADGEEEGGYADARFAQPAGHQAQGVAIETYVDEAEEGAGCDSYDEMDFGSDDGSSTLDGFEEIDGEEAR</sequence>
<protein>
    <submittedName>
        <fullName evidence="2">Uncharacterized protein</fullName>
    </submittedName>
</protein>
<reference evidence="2" key="1">
    <citation type="submission" date="2023-02" db="EMBL/GenBank/DDBJ databases">
        <authorList>
            <person name="Palmer J.M."/>
        </authorList>
    </citation>
    <scope>NUCLEOTIDE SEQUENCE</scope>
    <source>
        <strain evidence="2">FW57</strain>
    </source>
</reference>
<feature type="compositionally biased region" description="Low complexity" evidence="1">
    <location>
        <begin position="711"/>
        <end position="732"/>
    </location>
</feature>
<feature type="region of interest" description="Disordered" evidence="1">
    <location>
        <begin position="697"/>
        <end position="740"/>
    </location>
</feature>
<evidence type="ECO:0000256" key="1">
    <source>
        <dbReference type="SAM" id="MobiDB-lite"/>
    </source>
</evidence>
<feature type="region of interest" description="Disordered" evidence="1">
    <location>
        <begin position="644"/>
        <end position="681"/>
    </location>
</feature>
<feature type="compositionally biased region" description="Acidic residues" evidence="1">
    <location>
        <begin position="765"/>
        <end position="785"/>
    </location>
</feature>
<dbReference type="Proteomes" id="UP001197093">
    <property type="component" value="Unassembled WGS sequence"/>
</dbReference>
<feature type="compositionally biased region" description="Acidic residues" evidence="1">
    <location>
        <begin position="794"/>
        <end position="804"/>
    </location>
</feature>
<accession>A0AAD4EV30</accession>
<organism evidence="2 3">
    <name type="scientific">Staphylotrichum longicolle</name>
    <dbReference type="NCBI Taxonomy" id="669026"/>
    <lineage>
        <taxon>Eukaryota</taxon>
        <taxon>Fungi</taxon>
        <taxon>Dikarya</taxon>
        <taxon>Ascomycota</taxon>
        <taxon>Pezizomycotina</taxon>
        <taxon>Sordariomycetes</taxon>
        <taxon>Sordariomycetidae</taxon>
        <taxon>Sordariales</taxon>
        <taxon>Chaetomiaceae</taxon>
        <taxon>Staphylotrichum</taxon>
    </lineage>
</organism>